<proteinExistence type="predicted"/>
<evidence type="ECO:0000313" key="3">
    <source>
        <dbReference type="Proteomes" id="UP000595278"/>
    </source>
</evidence>
<evidence type="ECO:0000256" key="1">
    <source>
        <dbReference type="SAM" id="Phobius"/>
    </source>
</evidence>
<keyword evidence="1" id="KW-1133">Transmembrane helix</keyword>
<dbReference type="EMBL" id="CP067393">
    <property type="protein sequence ID" value="QQP87040.1"/>
    <property type="molecule type" value="Genomic_DNA"/>
</dbReference>
<feature type="transmembrane region" description="Helical" evidence="1">
    <location>
        <begin position="6"/>
        <end position="22"/>
    </location>
</feature>
<sequence>MQKKVINYLLVPLVIVVAYGFLMQQAIEQGRFYHAQEDYLLEASLLAYNPVINLLEQERQDQTTIEKFSTLNYIQFYDLLIRSNNMPKTNLLGTVLGVVNDQIDTIPYTQKQQRLIAQQVIPCRLLNRKQKGLIPEGEQVLKNYQNNFADLLKLQLDEKQIVTIWSKLSCN</sequence>
<dbReference type="Proteomes" id="UP000595278">
    <property type="component" value="Chromosome"/>
</dbReference>
<gene>
    <name evidence="2" type="ORF">JHT90_07295</name>
</gene>
<organism evidence="2 3">
    <name type="scientific">Entomomonas asaccharolytica</name>
    <dbReference type="NCBI Taxonomy" id="2785331"/>
    <lineage>
        <taxon>Bacteria</taxon>
        <taxon>Pseudomonadati</taxon>
        <taxon>Pseudomonadota</taxon>
        <taxon>Gammaproteobacteria</taxon>
        <taxon>Pseudomonadales</taxon>
        <taxon>Pseudomonadaceae</taxon>
        <taxon>Entomomonas</taxon>
    </lineage>
</organism>
<keyword evidence="1" id="KW-0472">Membrane</keyword>
<name>A0A974NI56_9GAMM</name>
<keyword evidence="3" id="KW-1185">Reference proteome</keyword>
<reference evidence="2 3" key="1">
    <citation type="submission" date="2021-01" db="EMBL/GenBank/DDBJ databases">
        <title>Entomomonas sp. F2A isolated from a house cricket (Acheta domesticus).</title>
        <authorList>
            <person name="Spergser J."/>
            <person name="Busse H.-J."/>
        </authorList>
    </citation>
    <scope>NUCLEOTIDE SEQUENCE [LARGE SCALE GENOMIC DNA]</scope>
    <source>
        <strain evidence="2 3">F2A</strain>
    </source>
</reference>
<dbReference type="RefSeq" id="WP_201095604.1">
    <property type="nucleotide sequence ID" value="NZ_CP067393.1"/>
</dbReference>
<evidence type="ECO:0000313" key="2">
    <source>
        <dbReference type="EMBL" id="QQP87040.1"/>
    </source>
</evidence>
<dbReference type="KEGG" id="eaz:JHT90_07295"/>
<keyword evidence="1" id="KW-0812">Transmembrane</keyword>
<accession>A0A974NI56</accession>
<protein>
    <submittedName>
        <fullName evidence="2">Uncharacterized protein</fullName>
    </submittedName>
</protein>
<dbReference type="AlphaFoldDB" id="A0A974NI56"/>